<evidence type="ECO:0000256" key="1">
    <source>
        <dbReference type="SAM" id="MobiDB-lite"/>
    </source>
</evidence>
<sequence length="412" mass="44435">MTLALRCGFPPVASAGILVLWILLPASSLAWVGPAGGSARRTTPGVPVSCSFQRSFRSCVSPPAGRSKTTAAAAAASRSTAPPAEEEVSKLESYEYDGWNLTYRTLASGDGSDSENETSGSGDHHNVLFVHPVGIGLSSWFWDPLLARIKDRNERQTTKGGGTTLRAYAPNLIGCGISEGSDAWDPDQRGLPLPLGWARGCEALMREIDDRDRGKTTGPPPSWTVVAQGGLAPVGLLLAARNPATVQKLVLASPPTWGDMVTPVPASELERNYGLLRSRILGRLAFSILEKRPFIEFFSRLFLFTKDGESGRSEDCDIETWLDNTERELCGEARPPVWAFNAGLCQHRSFSDEFETIRETGTQELVVVQGANDLRDRSGYVSNRAVGDLVVVPGATNVVPWERPSALVDLLG</sequence>
<feature type="chain" id="PRO_5019454286" evidence="2">
    <location>
        <begin position="31"/>
        <end position="412"/>
    </location>
</feature>
<dbReference type="Proteomes" id="UP000291116">
    <property type="component" value="Unassembled WGS sequence"/>
</dbReference>
<keyword evidence="2" id="KW-0732">Signal</keyword>
<keyword evidence="4" id="KW-1185">Reference proteome</keyword>
<dbReference type="Gene3D" id="3.40.50.1820">
    <property type="entry name" value="alpha/beta hydrolase"/>
    <property type="match status" value="1"/>
</dbReference>
<accession>A0A448YYY6</accession>
<dbReference type="OrthoDB" id="199322at2759"/>
<organism evidence="3 4">
    <name type="scientific">Pseudo-nitzschia multistriata</name>
    <dbReference type="NCBI Taxonomy" id="183589"/>
    <lineage>
        <taxon>Eukaryota</taxon>
        <taxon>Sar</taxon>
        <taxon>Stramenopiles</taxon>
        <taxon>Ochrophyta</taxon>
        <taxon>Bacillariophyta</taxon>
        <taxon>Bacillariophyceae</taxon>
        <taxon>Bacillariophycidae</taxon>
        <taxon>Bacillariales</taxon>
        <taxon>Bacillariaceae</taxon>
        <taxon>Pseudo-nitzschia</taxon>
    </lineage>
</organism>
<feature type="region of interest" description="Disordered" evidence="1">
    <location>
        <begin position="62"/>
        <end position="87"/>
    </location>
</feature>
<gene>
    <name evidence="3" type="ORF">PSNMU_V1.4_AUG-EV-PASAV3_0016500</name>
</gene>
<evidence type="ECO:0000313" key="4">
    <source>
        <dbReference type="Proteomes" id="UP000291116"/>
    </source>
</evidence>
<dbReference type="EMBL" id="CAACVS010000043">
    <property type="protein sequence ID" value="VEU34929.1"/>
    <property type="molecule type" value="Genomic_DNA"/>
</dbReference>
<name>A0A448YYY6_9STRA</name>
<feature type="compositionally biased region" description="Low complexity" evidence="1">
    <location>
        <begin position="63"/>
        <end position="83"/>
    </location>
</feature>
<feature type="signal peptide" evidence="2">
    <location>
        <begin position="1"/>
        <end position="30"/>
    </location>
</feature>
<reference evidence="3 4" key="1">
    <citation type="submission" date="2019-01" db="EMBL/GenBank/DDBJ databases">
        <authorList>
            <person name="Ferrante I. M."/>
        </authorList>
    </citation>
    <scope>NUCLEOTIDE SEQUENCE [LARGE SCALE GENOMIC DNA]</scope>
    <source>
        <strain evidence="3 4">B856</strain>
    </source>
</reference>
<dbReference type="InterPro" id="IPR029058">
    <property type="entry name" value="AB_hydrolase_fold"/>
</dbReference>
<evidence type="ECO:0000256" key="2">
    <source>
        <dbReference type="SAM" id="SignalP"/>
    </source>
</evidence>
<protein>
    <submittedName>
        <fullName evidence="3">Uncharacterized protein</fullName>
    </submittedName>
</protein>
<dbReference type="AlphaFoldDB" id="A0A448YYY6"/>
<dbReference type="SUPFAM" id="SSF53474">
    <property type="entry name" value="alpha/beta-Hydrolases"/>
    <property type="match status" value="1"/>
</dbReference>
<proteinExistence type="predicted"/>
<evidence type="ECO:0000313" key="3">
    <source>
        <dbReference type="EMBL" id="VEU34929.1"/>
    </source>
</evidence>